<keyword evidence="3 7" id="KW-0436">Ligase</keyword>
<dbReference type="GO" id="GO:0004359">
    <property type="term" value="F:glutaminase activity"/>
    <property type="evidence" value="ECO:0007669"/>
    <property type="project" value="InterPro"/>
</dbReference>
<feature type="active site" description="Proton acceptor; for glutaminase activity" evidence="7">
    <location>
        <position position="44"/>
    </location>
</feature>
<evidence type="ECO:0000256" key="9">
    <source>
        <dbReference type="RuleBase" id="RU003811"/>
    </source>
</evidence>
<dbReference type="CDD" id="cd00553">
    <property type="entry name" value="NAD_synthase"/>
    <property type="match status" value="1"/>
</dbReference>
<feature type="binding site" evidence="7">
    <location>
        <position position="175"/>
    </location>
    <ligand>
        <name>L-glutamine</name>
        <dbReference type="ChEBI" id="CHEBI:58359"/>
    </ligand>
</feature>
<keyword evidence="6 7" id="KW-0520">NAD</keyword>
<feature type="binding site" evidence="7">
    <location>
        <position position="534"/>
    </location>
    <ligand>
        <name>deamido-NAD(+)</name>
        <dbReference type="ChEBI" id="CHEBI:58437"/>
        <note>ligand shared between two neighboring subunits</note>
    </ligand>
</feature>
<dbReference type="InterPro" id="IPR003010">
    <property type="entry name" value="C-N_Hydrolase"/>
</dbReference>
<comment type="pathway">
    <text evidence="1 7 8">Cofactor biosynthesis; NAD(+) biosynthesis; NAD(+) from deamido-NAD(+) (L-Gln route): step 1/1.</text>
</comment>
<reference evidence="11 12" key="1">
    <citation type="submission" date="2013-11" db="EMBL/GenBank/DDBJ databases">
        <title>Metagenomic analysis of a methanogenic consortium involved in long chain n-alkane degradation.</title>
        <authorList>
            <person name="Davidova I.A."/>
            <person name="Callaghan A.V."/>
            <person name="Wawrik B."/>
            <person name="Pruitt S."/>
            <person name="Marks C."/>
            <person name="Duncan K.E."/>
            <person name="Suflita J.M."/>
        </authorList>
    </citation>
    <scope>NUCLEOTIDE SEQUENCE [LARGE SCALE GENOMIC DNA]</scope>
    <source>
        <strain evidence="11 12">SPR</strain>
    </source>
</reference>
<dbReference type="GO" id="GO:0008795">
    <property type="term" value="F:NAD+ synthase activity"/>
    <property type="evidence" value="ECO:0007669"/>
    <property type="project" value="UniProtKB-UniRule"/>
</dbReference>
<dbReference type="NCBIfam" id="NF010588">
    <property type="entry name" value="PRK13981.1"/>
    <property type="match status" value="1"/>
</dbReference>
<keyword evidence="4 7" id="KW-0547">Nucleotide-binding</keyword>
<evidence type="ECO:0000313" key="12">
    <source>
        <dbReference type="Proteomes" id="UP000032233"/>
    </source>
</evidence>
<dbReference type="GO" id="GO:0003952">
    <property type="term" value="F:NAD+ synthase (glutamine-hydrolyzing) activity"/>
    <property type="evidence" value="ECO:0007669"/>
    <property type="project" value="UniProtKB-UniRule"/>
</dbReference>
<dbReference type="EC" id="6.3.5.1" evidence="7 8"/>
<feature type="binding site" evidence="7">
    <location>
        <position position="422"/>
    </location>
    <ligand>
        <name>deamido-NAD(+)</name>
        <dbReference type="ChEBI" id="CHEBI:58437"/>
        <note>ligand shared between two neighboring subunits</note>
    </ligand>
</feature>
<dbReference type="InterPro" id="IPR014445">
    <property type="entry name" value="Gln-dep_NAD_synthase"/>
</dbReference>
<evidence type="ECO:0000256" key="2">
    <source>
        <dbReference type="ARBA" id="ARBA00007145"/>
    </source>
</evidence>
<dbReference type="FunFam" id="3.40.50.620:FF:000106">
    <property type="entry name" value="Glutamine-dependent NAD(+) synthetase"/>
    <property type="match status" value="1"/>
</dbReference>
<comment type="caution">
    <text evidence="7">Lacks conserved residue(s) required for the propagation of feature annotation.</text>
</comment>
<dbReference type="Gene3D" id="3.60.110.10">
    <property type="entry name" value="Carbon-nitrogen hydrolase"/>
    <property type="match status" value="1"/>
</dbReference>
<dbReference type="Gene3D" id="3.40.50.620">
    <property type="entry name" value="HUPs"/>
    <property type="match status" value="1"/>
</dbReference>
<feature type="binding site" evidence="7">
    <location>
        <position position="417"/>
    </location>
    <ligand>
        <name>ATP</name>
        <dbReference type="ChEBI" id="CHEBI:30616"/>
    </ligand>
</feature>
<dbReference type="InterPro" id="IPR036526">
    <property type="entry name" value="C-N_Hydrolase_sf"/>
</dbReference>
<comment type="function">
    <text evidence="7">Catalyzes the ATP-dependent amidation of deamido-NAD to form NAD. Uses L-glutamine as a nitrogen source.</text>
</comment>
<comment type="catalytic activity">
    <reaction evidence="7 8">
        <text>deamido-NAD(+) + L-glutamine + ATP + H2O = L-glutamate + AMP + diphosphate + NAD(+) + H(+)</text>
        <dbReference type="Rhea" id="RHEA:24384"/>
        <dbReference type="ChEBI" id="CHEBI:15377"/>
        <dbReference type="ChEBI" id="CHEBI:15378"/>
        <dbReference type="ChEBI" id="CHEBI:29985"/>
        <dbReference type="ChEBI" id="CHEBI:30616"/>
        <dbReference type="ChEBI" id="CHEBI:33019"/>
        <dbReference type="ChEBI" id="CHEBI:57540"/>
        <dbReference type="ChEBI" id="CHEBI:58359"/>
        <dbReference type="ChEBI" id="CHEBI:58437"/>
        <dbReference type="ChEBI" id="CHEBI:456215"/>
        <dbReference type="EC" id="6.3.5.1"/>
    </reaction>
</comment>
<protein>
    <recommendedName>
        <fullName evidence="7 8">Glutamine-dependent NAD(+) synthetase</fullName>
        <ecNumber evidence="7 8">6.3.5.1</ecNumber>
    </recommendedName>
    <alternativeName>
        <fullName evidence="7 8">NAD(+) synthase [glutamine-hydrolyzing]</fullName>
    </alternativeName>
</protein>
<feature type="binding site" evidence="7">
    <location>
        <begin position="310"/>
        <end position="317"/>
    </location>
    <ligand>
        <name>ATP</name>
        <dbReference type="ChEBI" id="CHEBI:30616"/>
    </ligand>
</feature>
<evidence type="ECO:0000256" key="7">
    <source>
        <dbReference type="HAMAP-Rule" id="MF_02090"/>
    </source>
</evidence>
<evidence type="ECO:0000256" key="8">
    <source>
        <dbReference type="PIRNR" id="PIRNR006630"/>
    </source>
</evidence>
<evidence type="ECO:0000256" key="4">
    <source>
        <dbReference type="ARBA" id="ARBA00022741"/>
    </source>
</evidence>
<comment type="similarity">
    <text evidence="2 7 8">In the C-terminal section; belongs to the NAD synthetase family.</text>
</comment>
<dbReference type="GO" id="GO:0005737">
    <property type="term" value="C:cytoplasm"/>
    <property type="evidence" value="ECO:0007669"/>
    <property type="project" value="InterPro"/>
</dbReference>
<keyword evidence="5 7" id="KW-0067">ATP-binding</keyword>
<evidence type="ECO:0000256" key="5">
    <source>
        <dbReference type="ARBA" id="ARBA00022840"/>
    </source>
</evidence>
<dbReference type="Pfam" id="PF00795">
    <property type="entry name" value="CN_hydrolase"/>
    <property type="match status" value="1"/>
</dbReference>
<dbReference type="PANTHER" id="PTHR23090">
    <property type="entry name" value="NH 3 /GLUTAMINE-DEPENDENT NAD + SYNTHETASE"/>
    <property type="match status" value="1"/>
</dbReference>
<gene>
    <name evidence="7" type="primary">nadE</name>
    <name evidence="11" type="ORF">X474_13415</name>
</gene>
<evidence type="ECO:0000313" key="11">
    <source>
        <dbReference type="EMBL" id="KIX13478.1"/>
    </source>
</evidence>
<dbReference type="STRING" id="1429043.X474_13415"/>
<feature type="active site" description="Nucleophile; for glutaminase activity" evidence="7">
    <location>
        <position position="147"/>
    </location>
</feature>
<evidence type="ECO:0000259" key="10">
    <source>
        <dbReference type="PROSITE" id="PS50263"/>
    </source>
</evidence>
<dbReference type="SUPFAM" id="SSF52402">
    <property type="entry name" value="Adenine nucleotide alpha hydrolases-like"/>
    <property type="match status" value="1"/>
</dbReference>
<dbReference type="UniPathway" id="UPA00253">
    <property type="reaction ID" value="UER00334"/>
</dbReference>
<dbReference type="GO" id="GO:0005524">
    <property type="term" value="F:ATP binding"/>
    <property type="evidence" value="ECO:0007669"/>
    <property type="project" value="UniProtKB-UniRule"/>
</dbReference>
<dbReference type="SUPFAM" id="SSF56317">
    <property type="entry name" value="Carbon-nitrogen hydrolase"/>
    <property type="match status" value="1"/>
</dbReference>
<comment type="caution">
    <text evidence="11">The sequence shown here is derived from an EMBL/GenBank/DDBJ whole genome shotgun (WGS) entry which is preliminary data.</text>
</comment>
<dbReference type="GO" id="GO:0009435">
    <property type="term" value="P:NAD+ biosynthetic process"/>
    <property type="evidence" value="ECO:0007669"/>
    <property type="project" value="UniProtKB-UniRule"/>
</dbReference>
<dbReference type="InterPro" id="IPR014729">
    <property type="entry name" value="Rossmann-like_a/b/a_fold"/>
</dbReference>
<evidence type="ECO:0000256" key="3">
    <source>
        <dbReference type="ARBA" id="ARBA00022598"/>
    </source>
</evidence>
<feature type="binding site" evidence="7">
    <location>
        <position position="181"/>
    </location>
    <ligand>
        <name>L-glutamine</name>
        <dbReference type="ChEBI" id="CHEBI:58359"/>
    </ligand>
</feature>
<dbReference type="HAMAP" id="MF_02090">
    <property type="entry name" value="NadE_glutamine_dep"/>
    <property type="match status" value="1"/>
</dbReference>
<dbReference type="CDD" id="cd07570">
    <property type="entry name" value="GAT_Gln-NAD-synth"/>
    <property type="match status" value="1"/>
</dbReference>
<dbReference type="AlphaFoldDB" id="A0A0D2HSJ1"/>
<dbReference type="PANTHER" id="PTHR23090:SF9">
    <property type="entry name" value="GLUTAMINE-DEPENDENT NAD(+) SYNTHETASE"/>
    <property type="match status" value="1"/>
</dbReference>
<evidence type="ECO:0000256" key="1">
    <source>
        <dbReference type="ARBA" id="ARBA00005188"/>
    </source>
</evidence>
<dbReference type="PROSITE" id="PS50263">
    <property type="entry name" value="CN_HYDROLASE"/>
    <property type="match status" value="1"/>
</dbReference>
<dbReference type="RefSeq" id="WP_044349184.1">
    <property type="nucleotide sequence ID" value="NZ_AZAC01000015.1"/>
</dbReference>
<evidence type="ECO:0000256" key="6">
    <source>
        <dbReference type="ARBA" id="ARBA00023027"/>
    </source>
</evidence>
<dbReference type="InterPro" id="IPR022310">
    <property type="entry name" value="NAD/GMP_synthase"/>
</dbReference>
<dbReference type="Proteomes" id="UP000032233">
    <property type="component" value="Unassembled WGS sequence"/>
</dbReference>
<dbReference type="NCBIfam" id="TIGR00552">
    <property type="entry name" value="nadE"/>
    <property type="match status" value="1"/>
</dbReference>
<feature type="active site" description="For glutaminase activity" evidence="7">
    <location>
        <position position="111"/>
    </location>
</feature>
<name>A0A0D2HSJ1_9BACT</name>
<accession>A0A0D2HSJ1</accession>
<sequence>MTKIRIAQAQINPTVGDFTKNLELIEGCLDKARARGAHLVTLPELCVCGYPPEDLLLKPQFAKDSAAALSEVASMTKGINAVVGFPLSENGKTYNAAAVLSDGKQLCVYRKLELPNYGVFDEKRYFEPGCGSVVLEIAGARIMVTICEDLWVDNNSLFDFARQNRLQAALNISCSPFHAGKLDVRRGILANFAGLLKAPVFYTNLVGGQDELVFDGGSLVMGADGSIIDLAERFKEDLLITELELEPAQGELITGPEDQVVALPFFPVKTPAPRPRQVTEQDRLEEIHRALVLGLRDYMSKNGFKKAVLGLSGGIDSALVAALAVEALGSRNVTGVTMPSQYTSSETKGDAELLAENLGMELLTAPIAGILKAYLGEMMPLFGQGPLGVEAENLQARIRGNILMALSNRFGWLVLTTGNKSEVAVGYCTLYGDTAGGFALIKDLPKTLVYELSERVNQVNGKELIPRTIITRPPTAELRPDQKDEDSLPPYHLLDPVIAAYVEEDKVPAEICAEGHSPQVVEEVARLVDLNEYKRRQAPPGIKITPKAFGKDRRLPITNHYHPGLKKRG</sequence>
<proteinExistence type="inferred from homology"/>
<feature type="binding site" evidence="7">
    <location>
        <position position="117"/>
    </location>
    <ligand>
        <name>L-glutamine</name>
        <dbReference type="ChEBI" id="CHEBI:58359"/>
    </ligand>
</feature>
<dbReference type="EMBL" id="AZAC01000015">
    <property type="protein sequence ID" value="KIX13478.1"/>
    <property type="molecule type" value="Genomic_DNA"/>
</dbReference>
<organism evidence="11 12">
    <name type="scientific">Dethiosulfatarculus sandiegensis</name>
    <dbReference type="NCBI Taxonomy" id="1429043"/>
    <lineage>
        <taxon>Bacteria</taxon>
        <taxon>Pseudomonadati</taxon>
        <taxon>Thermodesulfobacteriota</taxon>
        <taxon>Desulfarculia</taxon>
        <taxon>Desulfarculales</taxon>
        <taxon>Desulfarculaceae</taxon>
        <taxon>Dethiosulfatarculus</taxon>
    </lineage>
</organism>
<dbReference type="OrthoDB" id="9799210at2"/>
<dbReference type="InParanoid" id="A0A0D2HSJ1"/>
<dbReference type="PATRIC" id="fig|1429043.3.peg.2848"/>
<dbReference type="InterPro" id="IPR003694">
    <property type="entry name" value="NAD_synthase"/>
</dbReference>
<keyword evidence="12" id="KW-1185">Reference proteome</keyword>
<dbReference type="Pfam" id="PF02540">
    <property type="entry name" value="NAD_synthase"/>
    <property type="match status" value="1"/>
</dbReference>
<feature type="domain" description="CN hydrolase" evidence="10">
    <location>
        <begin position="4"/>
        <end position="245"/>
    </location>
</feature>
<feature type="binding site" evidence="7">
    <location>
        <position position="393"/>
    </location>
    <ligand>
        <name>deamido-NAD(+)</name>
        <dbReference type="ChEBI" id="CHEBI:58437"/>
        <note>ligand shared between two neighboring subunits</note>
    </ligand>
</feature>
<dbReference type="PIRSF" id="PIRSF006630">
    <property type="entry name" value="NADS_GAT"/>
    <property type="match status" value="1"/>
</dbReference>
<comment type="similarity">
    <text evidence="9">Belongs to the NAD synthetase family.</text>
</comment>